<feature type="chain" id="PRO_5032432152" description="Lipoprotein" evidence="1">
    <location>
        <begin position="23"/>
        <end position="144"/>
    </location>
</feature>
<name>A0A840YJU1_9SPHN</name>
<dbReference type="Proteomes" id="UP000527143">
    <property type="component" value="Unassembled WGS sequence"/>
</dbReference>
<dbReference type="AlphaFoldDB" id="A0A840YJU1"/>
<reference evidence="2 3" key="1">
    <citation type="submission" date="2020-08" db="EMBL/GenBank/DDBJ databases">
        <title>Genomic Encyclopedia of Type Strains, Phase IV (KMG-IV): sequencing the most valuable type-strain genomes for metagenomic binning, comparative biology and taxonomic classification.</title>
        <authorList>
            <person name="Goeker M."/>
        </authorList>
    </citation>
    <scope>NUCLEOTIDE SEQUENCE [LARGE SCALE GENOMIC DNA]</scope>
    <source>
        <strain evidence="2 3">DSM 26736</strain>
    </source>
</reference>
<feature type="signal peptide" evidence="1">
    <location>
        <begin position="1"/>
        <end position="22"/>
    </location>
</feature>
<evidence type="ECO:0000313" key="3">
    <source>
        <dbReference type="Proteomes" id="UP000527143"/>
    </source>
</evidence>
<protein>
    <recommendedName>
        <fullName evidence="4">Lipoprotein</fullName>
    </recommendedName>
</protein>
<organism evidence="2 3">
    <name type="scientific">Sphingomonas xinjiangensis</name>
    <dbReference type="NCBI Taxonomy" id="643568"/>
    <lineage>
        <taxon>Bacteria</taxon>
        <taxon>Pseudomonadati</taxon>
        <taxon>Pseudomonadota</taxon>
        <taxon>Alphaproteobacteria</taxon>
        <taxon>Sphingomonadales</taxon>
        <taxon>Sphingomonadaceae</taxon>
        <taxon>Sphingomonas</taxon>
    </lineage>
</organism>
<dbReference type="PROSITE" id="PS51257">
    <property type="entry name" value="PROKAR_LIPOPROTEIN"/>
    <property type="match status" value="1"/>
</dbReference>
<keyword evidence="3" id="KW-1185">Reference proteome</keyword>
<evidence type="ECO:0000256" key="1">
    <source>
        <dbReference type="SAM" id="SignalP"/>
    </source>
</evidence>
<sequence length="144" mass="15684">MRTACFTFLSLLTSLLAGCAGASDDTERLAETIEDSVVLPQGAAPLGSYERYYAERDGVVLAVLINHSEDHRRTIAQHCRTLDDSPFPCPIAGGEVRLVDAGESAWVEDWTDLPGISGGGCAQVDIEYQPEERRFSRVECNGSY</sequence>
<evidence type="ECO:0008006" key="4">
    <source>
        <dbReference type="Google" id="ProtNLM"/>
    </source>
</evidence>
<evidence type="ECO:0000313" key="2">
    <source>
        <dbReference type="EMBL" id="MBB5709236.1"/>
    </source>
</evidence>
<gene>
    <name evidence="2" type="ORF">FHT02_000442</name>
</gene>
<keyword evidence="1" id="KW-0732">Signal</keyword>
<comment type="caution">
    <text evidence="2">The sequence shown here is derived from an EMBL/GenBank/DDBJ whole genome shotgun (WGS) entry which is preliminary data.</text>
</comment>
<proteinExistence type="predicted"/>
<dbReference type="EMBL" id="JACIJF010000001">
    <property type="protein sequence ID" value="MBB5709236.1"/>
    <property type="molecule type" value="Genomic_DNA"/>
</dbReference>
<accession>A0A840YJU1</accession>